<dbReference type="PROSITE" id="PS50102">
    <property type="entry name" value="RRM"/>
    <property type="match status" value="2"/>
</dbReference>
<evidence type="ECO:0000256" key="1">
    <source>
        <dbReference type="ARBA" id="ARBA00008557"/>
    </source>
</evidence>
<dbReference type="InterPro" id="IPR000504">
    <property type="entry name" value="RRM_dom"/>
</dbReference>
<dbReference type="Pfam" id="PF00658">
    <property type="entry name" value="MLLE"/>
    <property type="match status" value="1"/>
</dbReference>
<feature type="compositionally biased region" description="Polar residues" evidence="5">
    <location>
        <begin position="587"/>
        <end position="597"/>
    </location>
</feature>
<dbReference type="Gene3D" id="3.30.70.330">
    <property type="match status" value="3"/>
</dbReference>
<keyword evidence="2" id="KW-0677">Repeat</keyword>
<keyword evidence="3 4" id="KW-0694">RNA-binding</keyword>
<dbReference type="AlphaFoldDB" id="A0A0W0F653"/>
<feature type="compositionally biased region" description="Low complexity" evidence="5">
    <location>
        <begin position="479"/>
        <end position="496"/>
    </location>
</feature>
<dbReference type="InterPro" id="IPR036053">
    <property type="entry name" value="PABP-dom"/>
</dbReference>
<name>A0A0W0F653_MONRR</name>
<evidence type="ECO:0000256" key="2">
    <source>
        <dbReference type="ARBA" id="ARBA00022737"/>
    </source>
</evidence>
<feature type="domain" description="RRM" evidence="6">
    <location>
        <begin position="105"/>
        <end position="179"/>
    </location>
</feature>
<dbReference type="Gene3D" id="1.10.1900.10">
    <property type="entry name" value="c-terminal domain of poly(a) binding protein"/>
    <property type="match status" value="1"/>
</dbReference>
<dbReference type="SUPFAM" id="SSF63570">
    <property type="entry name" value="PABC (PABP) domain"/>
    <property type="match status" value="1"/>
</dbReference>
<dbReference type="InterPro" id="IPR002004">
    <property type="entry name" value="PABP_HYD_C"/>
</dbReference>
<evidence type="ECO:0000256" key="3">
    <source>
        <dbReference type="ARBA" id="ARBA00022884"/>
    </source>
</evidence>
<evidence type="ECO:0000256" key="5">
    <source>
        <dbReference type="SAM" id="MobiDB-lite"/>
    </source>
</evidence>
<feature type="domain" description="RRM" evidence="6">
    <location>
        <begin position="209"/>
        <end position="267"/>
    </location>
</feature>
<comment type="caution">
    <text evidence="7">The sequence shown here is derived from an EMBL/GenBank/DDBJ whole genome shotgun (WGS) entry which is preliminary data.</text>
</comment>
<dbReference type="Proteomes" id="UP000054988">
    <property type="component" value="Unassembled WGS sequence"/>
</dbReference>
<feature type="compositionally biased region" description="Low complexity" evidence="5">
    <location>
        <begin position="313"/>
        <end position="329"/>
    </location>
</feature>
<feature type="region of interest" description="Disordered" evidence="5">
    <location>
        <begin position="279"/>
        <end position="345"/>
    </location>
</feature>
<dbReference type="PANTHER" id="PTHR24012">
    <property type="entry name" value="RNA BINDING PROTEIN"/>
    <property type="match status" value="1"/>
</dbReference>
<dbReference type="CDD" id="cd00590">
    <property type="entry name" value="RRM_SF"/>
    <property type="match status" value="1"/>
</dbReference>
<feature type="compositionally biased region" description="Polar residues" evidence="5">
    <location>
        <begin position="621"/>
        <end position="630"/>
    </location>
</feature>
<dbReference type="InterPro" id="IPR012677">
    <property type="entry name" value="Nucleotide-bd_a/b_plait_sf"/>
</dbReference>
<protein>
    <recommendedName>
        <fullName evidence="6">RRM domain-containing protein</fullName>
    </recommendedName>
</protein>
<organism evidence="7 8">
    <name type="scientific">Moniliophthora roreri</name>
    <name type="common">Frosty pod rot fungus</name>
    <name type="synonym">Monilia roreri</name>
    <dbReference type="NCBI Taxonomy" id="221103"/>
    <lineage>
        <taxon>Eukaryota</taxon>
        <taxon>Fungi</taxon>
        <taxon>Dikarya</taxon>
        <taxon>Basidiomycota</taxon>
        <taxon>Agaricomycotina</taxon>
        <taxon>Agaricomycetes</taxon>
        <taxon>Agaricomycetidae</taxon>
        <taxon>Agaricales</taxon>
        <taxon>Marasmiineae</taxon>
        <taxon>Marasmiaceae</taxon>
        <taxon>Moniliophthora</taxon>
    </lineage>
</organism>
<proteinExistence type="inferred from homology"/>
<feature type="compositionally biased region" description="Basic and acidic residues" evidence="5">
    <location>
        <begin position="331"/>
        <end position="340"/>
    </location>
</feature>
<dbReference type="InterPro" id="IPR035979">
    <property type="entry name" value="RBD_domain_sf"/>
</dbReference>
<evidence type="ECO:0000256" key="4">
    <source>
        <dbReference type="PROSITE-ProRule" id="PRU00176"/>
    </source>
</evidence>
<dbReference type="EMBL" id="LATX01002288">
    <property type="protein sequence ID" value="KTB31814.1"/>
    <property type="molecule type" value="Genomic_DNA"/>
</dbReference>
<feature type="region of interest" description="Disordered" evidence="5">
    <location>
        <begin position="554"/>
        <end position="630"/>
    </location>
</feature>
<dbReference type="SUPFAM" id="SSF54928">
    <property type="entry name" value="RNA-binding domain, RBD"/>
    <property type="match status" value="2"/>
</dbReference>
<dbReference type="Pfam" id="PF00076">
    <property type="entry name" value="RRM_1"/>
    <property type="match status" value="2"/>
</dbReference>
<gene>
    <name evidence="7" type="ORF">WG66_15616</name>
</gene>
<dbReference type="eggNOG" id="KOG0123">
    <property type="taxonomic scope" value="Eukaryota"/>
</dbReference>
<sequence length="747" mass="78991">MEGPTAHPYVHEPVLYISNVPSYITDEALAVAFLTCGPLRPKIQRDPNAQIVGGTIEFKFLEKAEKALATLQSRPIPGITPPVSLVLSPYPPTSPPTPLPPPSATPRLVKHLPPGYTDSQLYDLFRPYGALASARAQTHFAPDTGMIEFWNEDDARRAEEALHCADVEGQNIAVQIYQPKRSASGTIPEFNANAPTFIPGGGVYSNSPYPAQFGQIVSARVMRNENGESRGFGFVSYQSPDQAAAALHAMNGIQLGSKQIVVRLHEPKQLRQEKLAQRFSGHGNGHPRSASGATSPTASEGGDSYGYGSPRHVSSALGSPVGSGLGLSPTPDRERPDRGRRGSGSYYNAALSGTLNLPMRYDDLAALSPVVRKEVLTGELSRRVKNLGTVPASEIDSVVEALVAVSLSEVVKVIEDPEKLADQVKSIQGSRTDSPNNEDETHSQSRSTSQDSRLLDPNALAATASAPEHPSTPISVSASLMSTPPRTTSPSGSLPPVSERDKMVSAVAKLEADTSKRDLLTDLIMGLPKRERAMCLFNPEVLRAKIEDAKVVLESMEEEEEGGQEPAPPPVTPKKRATAKVADDGSSPLTPDLSSRGPSAMASPLPGTPGTPTPAPGANVASPSSTGPQYTSVASLAKLPAAEIIRLANGTGGKAGTVAEGVLPSPDPLVIAATDEFIDGLMGKAPQMQKQQLGDKLFKVIKSFGIKSAPKVTIALLDQEDLRALAHLMNSYPSVLKDKAQAVVPAK</sequence>
<reference evidence="7 8" key="1">
    <citation type="submission" date="2015-12" db="EMBL/GenBank/DDBJ databases">
        <title>Draft genome sequence of Moniliophthora roreri, the causal agent of frosty pod rot of cacao.</title>
        <authorList>
            <person name="Aime M.C."/>
            <person name="Diaz-Valderrama J.R."/>
            <person name="Kijpornyongpan T."/>
            <person name="Phillips-Mora W."/>
        </authorList>
    </citation>
    <scope>NUCLEOTIDE SEQUENCE [LARGE SCALE GENOMIC DNA]</scope>
    <source>
        <strain evidence="7 8">MCA 2952</strain>
    </source>
</reference>
<feature type="compositionally biased region" description="Pro residues" evidence="5">
    <location>
        <begin position="606"/>
        <end position="615"/>
    </location>
</feature>
<evidence type="ECO:0000259" key="6">
    <source>
        <dbReference type="PROSITE" id="PS50102"/>
    </source>
</evidence>
<feature type="region of interest" description="Disordered" evidence="5">
    <location>
        <begin position="423"/>
        <end position="502"/>
    </location>
</feature>
<dbReference type="GO" id="GO:0003723">
    <property type="term" value="F:RNA binding"/>
    <property type="evidence" value="ECO:0007669"/>
    <property type="project" value="UniProtKB-UniRule"/>
</dbReference>
<feature type="compositionally biased region" description="Polar residues" evidence="5">
    <location>
        <begin position="425"/>
        <end position="435"/>
    </location>
</feature>
<dbReference type="SMART" id="SM00360">
    <property type="entry name" value="RRM"/>
    <property type="match status" value="3"/>
</dbReference>
<evidence type="ECO:0000313" key="8">
    <source>
        <dbReference type="Proteomes" id="UP000054988"/>
    </source>
</evidence>
<evidence type="ECO:0000313" key="7">
    <source>
        <dbReference type="EMBL" id="KTB31814.1"/>
    </source>
</evidence>
<accession>A0A0W0F653</accession>
<comment type="similarity">
    <text evidence="1">Belongs to the polyadenylate-binding protein type-1 family.</text>
</comment>